<name>A0A1W0VXS0_SORBI</name>
<dbReference type="PANTHER" id="PTHR46525:SF10">
    <property type="entry name" value="SENESCENCE REGULATOR"/>
    <property type="match status" value="1"/>
</dbReference>
<dbReference type="InterPro" id="IPR007608">
    <property type="entry name" value="Senescence_reg_S40"/>
</dbReference>
<organism evidence="2 3">
    <name type="scientific">Sorghum bicolor</name>
    <name type="common">Sorghum</name>
    <name type="synonym">Sorghum vulgare</name>
    <dbReference type="NCBI Taxonomy" id="4558"/>
    <lineage>
        <taxon>Eukaryota</taxon>
        <taxon>Viridiplantae</taxon>
        <taxon>Streptophyta</taxon>
        <taxon>Embryophyta</taxon>
        <taxon>Tracheophyta</taxon>
        <taxon>Spermatophyta</taxon>
        <taxon>Magnoliopsida</taxon>
        <taxon>Liliopsida</taxon>
        <taxon>Poales</taxon>
        <taxon>Poaceae</taxon>
        <taxon>PACMAD clade</taxon>
        <taxon>Panicoideae</taxon>
        <taxon>Andropogonodae</taxon>
        <taxon>Andropogoneae</taxon>
        <taxon>Sorghinae</taxon>
        <taxon>Sorghum</taxon>
    </lineage>
</organism>
<accession>A0A1W0VXS0</accession>
<gene>
    <name evidence="2" type="ORF">SORBI_3003G174425</name>
</gene>
<dbReference type="Pfam" id="PF04520">
    <property type="entry name" value="Senescence_reg"/>
    <property type="match status" value="1"/>
</dbReference>
<dbReference type="Proteomes" id="UP000000768">
    <property type="component" value="Chromosome 3"/>
</dbReference>
<dbReference type="AlphaFoldDB" id="A0A1W0VXS0"/>
<comment type="similarity">
    <text evidence="1">Belongs to the senescence regulator S40 family.</text>
</comment>
<sequence length="179" mass="19460">MGSIVRPTPTSCAYLHFEKAPHGVVVPTASLAATAGGASKDFNESDIWGRSSLPSWRAGQFLAARKASPVKLAPNDRAAYESLPVKNLDWSKILGSEYRPGYHYGRGGGGDWSELDDDEDSVELVAGRRRAVLLSLNGVVNGTLKVRDAVWKQTTSYTKKIRQKGHITTLYGDGKKRSI</sequence>
<evidence type="ECO:0000313" key="3">
    <source>
        <dbReference type="Proteomes" id="UP000000768"/>
    </source>
</evidence>
<proteinExistence type="inferred from homology"/>
<dbReference type="InParanoid" id="A0A1W0VXS0"/>
<reference evidence="2 3" key="1">
    <citation type="journal article" date="2009" name="Nature">
        <title>The Sorghum bicolor genome and the diversification of grasses.</title>
        <authorList>
            <person name="Paterson A.H."/>
            <person name="Bowers J.E."/>
            <person name="Bruggmann R."/>
            <person name="Dubchak I."/>
            <person name="Grimwood J."/>
            <person name="Gundlach H."/>
            <person name="Haberer G."/>
            <person name="Hellsten U."/>
            <person name="Mitros T."/>
            <person name="Poliakov A."/>
            <person name="Schmutz J."/>
            <person name="Spannagl M."/>
            <person name="Tang H."/>
            <person name="Wang X."/>
            <person name="Wicker T."/>
            <person name="Bharti A.K."/>
            <person name="Chapman J."/>
            <person name="Feltus F.A."/>
            <person name="Gowik U."/>
            <person name="Grigoriev I.V."/>
            <person name="Lyons E."/>
            <person name="Maher C.A."/>
            <person name="Martis M."/>
            <person name="Narechania A."/>
            <person name="Otillar R.P."/>
            <person name="Penning B.W."/>
            <person name="Salamov A.A."/>
            <person name="Wang Y."/>
            <person name="Zhang L."/>
            <person name="Carpita N.C."/>
            <person name="Freeling M."/>
            <person name="Gingle A.R."/>
            <person name="Hash C.T."/>
            <person name="Keller B."/>
            <person name="Klein P."/>
            <person name="Kresovich S."/>
            <person name="McCann M.C."/>
            <person name="Ming R."/>
            <person name="Peterson D.G."/>
            <person name="Mehboob-ur-Rahman"/>
            <person name="Ware D."/>
            <person name="Westhoff P."/>
            <person name="Mayer K.F."/>
            <person name="Messing J."/>
            <person name="Rokhsar D.S."/>
        </authorList>
    </citation>
    <scope>NUCLEOTIDE SEQUENCE [LARGE SCALE GENOMIC DNA]</scope>
    <source>
        <strain evidence="3">cv. BTx623</strain>
    </source>
</reference>
<dbReference type="GO" id="GO:0010150">
    <property type="term" value="P:leaf senescence"/>
    <property type="evidence" value="ECO:0007669"/>
    <property type="project" value="UniProtKB-ARBA"/>
</dbReference>
<dbReference type="PANTHER" id="PTHR46525">
    <property type="entry name" value="EMB|CAB72159.1"/>
    <property type="match status" value="1"/>
</dbReference>
<dbReference type="Gramene" id="OQU86929">
    <property type="protein sequence ID" value="OQU86929"/>
    <property type="gene ID" value="SORBI_3003G174425"/>
</dbReference>
<keyword evidence="3" id="KW-1185">Reference proteome</keyword>
<evidence type="ECO:0000256" key="1">
    <source>
        <dbReference type="ARBA" id="ARBA00034773"/>
    </source>
</evidence>
<dbReference type="EMBL" id="CM000762">
    <property type="protein sequence ID" value="OQU86929.1"/>
    <property type="molecule type" value="Genomic_DNA"/>
</dbReference>
<reference evidence="3" key="2">
    <citation type="journal article" date="2018" name="Plant J.">
        <title>The Sorghum bicolor reference genome: improved assembly, gene annotations, a transcriptome atlas, and signatures of genome organization.</title>
        <authorList>
            <person name="McCormick R.F."/>
            <person name="Truong S.K."/>
            <person name="Sreedasyam A."/>
            <person name="Jenkins J."/>
            <person name="Shu S."/>
            <person name="Sims D."/>
            <person name="Kennedy M."/>
            <person name="Amirebrahimi M."/>
            <person name="Weers B.D."/>
            <person name="McKinley B."/>
            <person name="Mattison A."/>
            <person name="Morishige D.T."/>
            <person name="Grimwood J."/>
            <person name="Schmutz J."/>
            <person name="Mullet J.E."/>
        </authorList>
    </citation>
    <scope>NUCLEOTIDE SEQUENCE [LARGE SCALE GENOMIC DNA]</scope>
    <source>
        <strain evidence="3">cv. BTx623</strain>
    </source>
</reference>
<evidence type="ECO:0000313" key="2">
    <source>
        <dbReference type="EMBL" id="OQU86929.1"/>
    </source>
</evidence>
<protein>
    <submittedName>
        <fullName evidence="2">Uncharacterized protein</fullName>
    </submittedName>
</protein>